<evidence type="ECO:0000259" key="14">
    <source>
        <dbReference type="PROSITE" id="PS51767"/>
    </source>
</evidence>
<keyword evidence="5" id="KW-0732">Signal</keyword>
<evidence type="ECO:0000256" key="12">
    <source>
        <dbReference type="SAM" id="Phobius"/>
    </source>
</evidence>
<dbReference type="SUPFAM" id="SSF47862">
    <property type="entry name" value="Saposin"/>
    <property type="match status" value="1"/>
</dbReference>
<accession>A0A9Q1L6G9</accession>
<comment type="caution">
    <text evidence="15">The sequence shown here is derived from an EMBL/GenBank/DDBJ whole genome shotgun (WGS) entry which is preliminary data.</text>
</comment>
<reference evidence="16" key="1">
    <citation type="journal article" date="2023" name="Proc. Natl. Acad. Sci. U.S.A.">
        <title>Genomic and structural basis for evolution of tropane alkaloid biosynthesis.</title>
        <authorList>
            <person name="Wanga Y.-J."/>
            <person name="Taina T."/>
            <person name="Yua J.-Y."/>
            <person name="Lia J."/>
            <person name="Xua B."/>
            <person name="Chenc J."/>
            <person name="D'Auriad J.C."/>
            <person name="Huanga J.-P."/>
            <person name="Huanga S.-X."/>
        </authorList>
    </citation>
    <scope>NUCLEOTIDE SEQUENCE [LARGE SCALE GENOMIC DNA]</scope>
    <source>
        <strain evidence="16">cv. KIB-2019</strain>
    </source>
</reference>
<keyword evidence="10" id="KW-0325">Glycoprotein</keyword>
<name>A0A9Q1L6G9_9SOLA</name>
<evidence type="ECO:0000259" key="13">
    <source>
        <dbReference type="PROSITE" id="PS50015"/>
    </source>
</evidence>
<dbReference type="InterPro" id="IPR001461">
    <property type="entry name" value="Aspartic_peptidase_A1"/>
</dbReference>
<dbReference type="PROSITE" id="PS51767">
    <property type="entry name" value="PEPTIDASE_A1"/>
    <property type="match status" value="1"/>
</dbReference>
<feature type="domain" description="Peptidase A1" evidence="14">
    <location>
        <begin position="1"/>
        <end position="287"/>
    </location>
</feature>
<evidence type="ECO:0000256" key="2">
    <source>
        <dbReference type="ARBA" id="ARBA00007447"/>
    </source>
</evidence>
<dbReference type="GO" id="GO:0004190">
    <property type="term" value="F:aspartic-type endopeptidase activity"/>
    <property type="evidence" value="ECO:0007669"/>
    <property type="project" value="UniProtKB-KW"/>
</dbReference>
<dbReference type="EMBL" id="JAJAGQ010000022">
    <property type="protein sequence ID" value="KAJ8529669.1"/>
    <property type="molecule type" value="Genomic_DNA"/>
</dbReference>
<evidence type="ECO:0000313" key="16">
    <source>
        <dbReference type="Proteomes" id="UP001152561"/>
    </source>
</evidence>
<dbReference type="InterPro" id="IPR008138">
    <property type="entry name" value="SapB_2"/>
</dbReference>
<dbReference type="GO" id="GO:0006629">
    <property type="term" value="P:lipid metabolic process"/>
    <property type="evidence" value="ECO:0007669"/>
    <property type="project" value="InterPro"/>
</dbReference>
<comment type="subcellular location">
    <subcellularLocation>
        <location evidence="1">Vacuole</location>
    </subcellularLocation>
</comment>
<keyword evidence="12" id="KW-0472">Membrane</keyword>
<dbReference type="Pfam" id="PF03489">
    <property type="entry name" value="SapB_2"/>
    <property type="match status" value="1"/>
</dbReference>
<protein>
    <submittedName>
        <fullName evidence="15">Uncharacterized protein</fullName>
    </submittedName>
</protein>
<dbReference type="FunFam" id="1.10.225.10:FF:000001">
    <property type="entry name" value="Aspartic proteinase A1"/>
    <property type="match status" value="1"/>
</dbReference>
<dbReference type="InterPro" id="IPR021109">
    <property type="entry name" value="Peptidase_aspartic_dom_sf"/>
</dbReference>
<comment type="similarity">
    <text evidence="2">Belongs to the peptidase A1 family.</text>
</comment>
<evidence type="ECO:0000256" key="6">
    <source>
        <dbReference type="ARBA" id="ARBA00022750"/>
    </source>
</evidence>
<gene>
    <name evidence="15" type="ORF">K7X08_036504</name>
</gene>
<dbReference type="InterPro" id="IPR008139">
    <property type="entry name" value="SaposinB_dom"/>
</dbReference>
<keyword evidence="6" id="KW-0064">Aspartyl protease</keyword>
<keyword evidence="7" id="KW-0378">Hydrolase</keyword>
<sequence>MNDDKSSWKVDCFWDRESLGPFGNQSVQALYKHGKEASLSFMYIFLFLFSLIWEISLWATHQQVIVQVVVLLLWILGHHYFLTIVTQLNHSIGAEGVVSMECKTIVSQYGEMIWDLLVSGVRPDQVCSQAGLCYLDGAQHVSSNIRTVVERETEGSSVGEAPLCTACEMAVVWMQNQLKQKGTKARVLEYVDQRCSKLPSPMGESVIDCNSISSMPNITFTIKDKAFVLTPEQYILKTGEGVAAICISGFAALDVPPPRGPLWILGDVFMGPYHTVFDYGKSRVGFAEAA</sequence>
<keyword evidence="9 11" id="KW-1015">Disulfide bond</keyword>
<dbReference type="OrthoDB" id="771136at2759"/>
<feature type="domain" description="Saposin B-type" evidence="13">
    <location>
        <begin position="160"/>
        <end position="201"/>
    </location>
</feature>
<evidence type="ECO:0000256" key="10">
    <source>
        <dbReference type="ARBA" id="ARBA00023180"/>
    </source>
</evidence>
<dbReference type="GO" id="GO:0005773">
    <property type="term" value="C:vacuole"/>
    <property type="evidence" value="ECO:0007669"/>
    <property type="project" value="UniProtKB-SubCell"/>
</dbReference>
<keyword evidence="3" id="KW-0926">Vacuole</keyword>
<keyword evidence="12" id="KW-0812">Transmembrane</keyword>
<dbReference type="PROSITE" id="PS50015">
    <property type="entry name" value="SAP_B"/>
    <property type="match status" value="2"/>
</dbReference>
<evidence type="ECO:0000256" key="9">
    <source>
        <dbReference type="ARBA" id="ARBA00023157"/>
    </source>
</evidence>
<dbReference type="Pfam" id="PF00026">
    <property type="entry name" value="Asp"/>
    <property type="match status" value="1"/>
</dbReference>
<evidence type="ECO:0000256" key="3">
    <source>
        <dbReference type="ARBA" id="ARBA00022554"/>
    </source>
</evidence>
<proteinExistence type="inferred from homology"/>
<keyword evidence="4" id="KW-0645">Protease</keyword>
<dbReference type="FunFam" id="2.40.70.10:FF:000002">
    <property type="entry name" value="Vacuolar aspartic proteinase"/>
    <property type="match status" value="1"/>
</dbReference>
<keyword evidence="12" id="KW-1133">Transmembrane helix</keyword>
<feature type="domain" description="Saposin B-type" evidence="13">
    <location>
        <begin position="97"/>
        <end position="137"/>
    </location>
</feature>
<evidence type="ECO:0000313" key="15">
    <source>
        <dbReference type="EMBL" id="KAJ8529669.1"/>
    </source>
</evidence>
<evidence type="ECO:0000256" key="4">
    <source>
        <dbReference type="ARBA" id="ARBA00022670"/>
    </source>
</evidence>
<dbReference type="PANTHER" id="PTHR47966:SF28">
    <property type="entry name" value="OS01G0290000 PROTEIN"/>
    <property type="match status" value="1"/>
</dbReference>
<evidence type="ECO:0000256" key="5">
    <source>
        <dbReference type="ARBA" id="ARBA00022729"/>
    </source>
</evidence>
<feature type="transmembrane region" description="Helical" evidence="12">
    <location>
        <begin position="40"/>
        <end position="58"/>
    </location>
</feature>
<dbReference type="AlphaFoldDB" id="A0A9Q1L6G9"/>
<evidence type="ECO:0000256" key="7">
    <source>
        <dbReference type="ARBA" id="ARBA00022801"/>
    </source>
</evidence>
<feature type="disulfide bond" evidence="11">
    <location>
        <begin position="209"/>
        <end position="246"/>
    </location>
</feature>
<keyword evidence="8" id="KW-0865">Zymogen</keyword>
<evidence type="ECO:0000256" key="1">
    <source>
        <dbReference type="ARBA" id="ARBA00004116"/>
    </source>
</evidence>
<dbReference type="SUPFAM" id="SSF50630">
    <property type="entry name" value="Acid proteases"/>
    <property type="match status" value="1"/>
</dbReference>
<feature type="transmembrane region" description="Helical" evidence="12">
    <location>
        <begin position="64"/>
        <end position="82"/>
    </location>
</feature>
<dbReference type="GO" id="GO:0006508">
    <property type="term" value="P:proteolysis"/>
    <property type="evidence" value="ECO:0007669"/>
    <property type="project" value="UniProtKB-KW"/>
</dbReference>
<evidence type="ECO:0000256" key="11">
    <source>
        <dbReference type="PIRSR" id="PIRSR601461-2"/>
    </source>
</evidence>
<dbReference type="InterPro" id="IPR011001">
    <property type="entry name" value="Saposin-like"/>
</dbReference>
<dbReference type="PANTHER" id="PTHR47966">
    <property type="entry name" value="BETA-SITE APP-CLEAVING ENZYME, ISOFORM A-RELATED"/>
    <property type="match status" value="1"/>
</dbReference>
<dbReference type="Gene3D" id="1.10.225.10">
    <property type="entry name" value="Saposin-like"/>
    <property type="match status" value="1"/>
</dbReference>
<keyword evidence="16" id="KW-1185">Reference proteome</keyword>
<organism evidence="15 16">
    <name type="scientific">Anisodus acutangulus</name>
    <dbReference type="NCBI Taxonomy" id="402998"/>
    <lineage>
        <taxon>Eukaryota</taxon>
        <taxon>Viridiplantae</taxon>
        <taxon>Streptophyta</taxon>
        <taxon>Embryophyta</taxon>
        <taxon>Tracheophyta</taxon>
        <taxon>Spermatophyta</taxon>
        <taxon>Magnoliopsida</taxon>
        <taxon>eudicotyledons</taxon>
        <taxon>Gunneridae</taxon>
        <taxon>Pentapetalae</taxon>
        <taxon>asterids</taxon>
        <taxon>lamiids</taxon>
        <taxon>Solanales</taxon>
        <taxon>Solanaceae</taxon>
        <taxon>Solanoideae</taxon>
        <taxon>Hyoscyameae</taxon>
        <taxon>Anisodus</taxon>
    </lineage>
</organism>
<dbReference type="Gene3D" id="2.40.70.10">
    <property type="entry name" value="Acid Proteases"/>
    <property type="match status" value="1"/>
</dbReference>
<dbReference type="Proteomes" id="UP001152561">
    <property type="component" value="Unassembled WGS sequence"/>
</dbReference>
<dbReference type="InterPro" id="IPR033121">
    <property type="entry name" value="PEPTIDASE_A1"/>
</dbReference>
<evidence type="ECO:0000256" key="8">
    <source>
        <dbReference type="ARBA" id="ARBA00023145"/>
    </source>
</evidence>